<dbReference type="Proteomes" id="UP001148629">
    <property type="component" value="Unassembled WGS sequence"/>
</dbReference>
<comment type="caution">
    <text evidence="1">The sequence shown here is derived from an EMBL/GenBank/DDBJ whole genome shotgun (WGS) entry which is preliminary data.</text>
</comment>
<keyword evidence="2" id="KW-1185">Reference proteome</keyword>
<protein>
    <submittedName>
        <fullName evidence="1">Uncharacterized protein</fullName>
    </submittedName>
</protein>
<reference evidence="1" key="1">
    <citation type="submission" date="2022-08" db="EMBL/GenBank/DDBJ databases">
        <title>Genome Sequence of Fusarium decemcellulare.</title>
        <authorList>
            <person name="Buettner E."/>
        </authorList>
    </citation>
    <scope>NUCLEOTIDE SEQUENCE</scope>
    <source>
        <strain evidence="1">Babe19</strain>
    </source>
</reference>
<evidence type="ECO:0000313" key="2">
    <source>
        <dbReference type="Proteomes" id="UP001148629"/>
    </source>
</evidence>
<name>A0ACC1RX83_9HYPO</name>
<organism evidence="1 2">
    <name type="scientific">Fusarium decemcellulare</name>
    <dbReference type="NCBI Taxonomy" id="57161"/>
    <lineage>
        <taxon>Eukaryota</taxon>
        <taxon>Fungi</taxon>
        <taxon>Dikarya</taxon>
        <taxon>Ascomycota</taxon>
        <taxon>Pezizomycotina</taxon>
        <taxon>Sordariomycetes</taxon>
        <taxon>Hypocreomycetidae</taxon>
        <taxon>Hypocreales</taxon>
        <taxon>Nectriaceae</taxon>
        <taxon>Fusarium</taxon>
        <taxon>Fusarium decemcellulare species complex</taxon>
    </lineage>
</organism>
<accession>A0ACC1RX83</accession>
<sequence length="346" mass="37812">MSDNRLRNVLVTGANGYIGSAVCRAFARAGWQTFGLIRRPEAAKELILSEVIPVVGSFTDLTFLDTLFEQVKTFDAIVSCTEKLPGYAAHFEEVISCVTTLAEKSNQNGVRPLVLWSSGCKDYGTTDVHGAPGLAPHVEESPLNGPEILKERTTSSAKVFDYGTLFDAAVIRPTCVFGYSSSYYGSMFDFAAARKEEGAEVLKIPGNPNSIMHATHVDDCAEAYVVLAEHPDRAVISGQYFNISGYRYETAKEVTSAIAQEYGFKGGVEFVPASEAGPSFPGGLHYVFSFSQWVGSDKIRSVCGWKDRRALFSRAVHVHRLAYEALKEGNNANVAEVQKRMQNNFG</sequence>
<evidence type="ECO:0000313" key="1">
    <source>
        <dbReference type="EMBL" id="KAJ3527587.1"/>
    </source>
</evidence>
<gene>
    <name evidence="1" type="ORF">NM208_g10624</name>
</gene>
<dbReference type="EMBL" id="JANRMS010001535">
    <property type="protein sequence ID" value="KAJ3527587.1"/>
    <property type="molecule type" value="Genomic_DNA"/>
</dbReference>
<proteinExistence type="predicted"/>